<dbReference type="Pfam" id="PF05305">
    <property type="entry name" value="DUF732"/>
    <property type="match status" value="1"/>
</dbReference>
<evidence type="ECO:0000313" key="4">
    <source>
        <dbReference type="Proteomes" id="UP001595867"/>
    </source>
</evidence>
<dbReference type="InterPro" id="IPR007969">
    <property type="entry name" value="DUF732"/>
</dbReference>
<reference evidence="4" key="1">
    <citation type="journal article" date="2019" name="Int. J. Syst. Evol. Microbiol.">
        <title>The Global Catalogue of Microorganisms (GCM) 10K type strain sequencing project: providing services to taxonomists for standard genome sequencing and annotation.</title>
        <authorList>
            <consortium name="The Broad Institute Genomics Platform"/>
            <consortium name="The Broad Institute Genome Sequencing Center for Infectious Disease"/>
            <person name="Wu L."/>
            <person name="Ma J."/>
        </authorList>
    </citation>
    <scope>NUCLEOTIDE SEQUENCE [LARGE SCALE GENOMIC DNA]</scope>
    <source>
        <strain evidence="4">TBRC 5832</strain>
    </source>
</reference>
<dbReference type="EMBL" id="JBHSBL010000041">
    <property type="protein sequence ID" value="MFC4072645.1"/>
    <property type="molecule type" value="Genomic_DNA"/>
</dbReference>
<name>A0ABV8JG13_9ACTN</name>
<evidence type="ECO:0000313" key="3">
    <source>
        <dbReference type="EMBL" id="MFC4072645.1"/>
    </source>
</evidence>
<accession>A0ABV8JG13</accession>
<protein>
    <submittedName>
        <fullName evidence="3">DUF732 domain-containing protein</fullName>
    </submittedName>
</protein>
<evidence type="ECO:0000256" key="1">
    <source>
        <dbReference type="SAM" id="MobiDB-lite"/>
    </source>
</evidence>
<proteinExistence type="predicted"/>
<evidence type="ECO:0000259" key="2">
    <source>
        <dbReference type="Pfam" id="PF05305"/>
    </source>
</evidence>
<gene>
    <name evidence="3" type="ORF">ACFO0C_47600</name>
</gene>
<dbReference type="RefSeq" id="WP_378073518.1">
    <property type="nucleotide sequence ID" value="NZ_JBHSBL010000041.1"/>
</dbReference>
<sequence>MRAGRMLMVAALVAGGLAGCSDDDGGEWVTPEPSQAPGQEAAPLSSKQKTFLEQVAAADAKAAANESALDFGRGICQDTEQGKTAAQVTRNAAARFAVDTATAKAIVKAARANLCTG</sequence>
<feature type="region of interest" description="Disordered" evidence="1">
    <location>
        <begin position="22"/>
        <end position="47"/>
    </location>
</feature>
<feature type="domain" description="DUF732" evidence="2">
    <location>
        <begin position="48"/>
        <end position="116"/>
    </location>
</feature>
<dbReference type="PROSITE" id="PS51257">
    <property type="entry name" value="PROKAR_LIPOPROTEIN"/>
    <property type="match status" value="1"/>
</dbReference>
<comment type="caution">
    <text evidence="3">The sequence shown here is derived from an EMBL/GenBank/DDBJ whole genome shotgun (WGS) entry which is preliminary data.</text>
</comment>
<dbReference type="Proteomes" id="UP001595867">
    <property type="component" value="Unassembled WGS sequence"/>
</dbReference>
<organism evidence="3 4">
    <name type="scientific">Actinoplanes subglobosus</name>
    <dbReference type="NCBI Taxonomy" id="1547892"/>
    <lineage>
        <taxon>Bacteria</taxon>
        <taxon>Bacillati</taxon>
        <taxon>Actinomycetota</taxon>
        <taxon>Actinomycetes</taxon>
        <taxon>Micromonosporales</taxon>
        <taxon>Micromonosporaceae</taxon>
        <taxon>Actinoplanes</taxon>
    </lineage>
</organism>
<keyword evidence="4" id="KW-1185">Reference proteome</keyword>